<feature type="transmembrane region" description="Helical" evidence="1">
    <location>
        <begin position="42"/>
        <end position="64"/>
    </location>
</feature>
<protein>
    <submittedName>
        <fullName evidence="2">Branched-chain amino acid transport protein</fullName>
    </submittedName>
</protein>
<dbReference type="EMBL" id="FOVP01000013">
    <property type="protein sequence ID" value="SFO02295.1"/>
    <property type="molecule type" value="Genomic_DNA"/>
</dbReference>
<dbReference type="Proteomes" id="UP000198599">
    <property type="component" value="Unassembled WGS sequence"/>
</dbReference>
<evidence type="ECO:0000313" key="2">
    <source>
        <dbReference type="EMBL" id="SFO02295.1"/>
    </source>
</evidence>
<dbReference type="OrthoDB" id="6119856at2"/>
<accession>A0A1I5DSQ1</accession>
<dbReference type="Pfam" id="PF05437">
    <property type="entry name" value="AzlD"/>
    <property type="match status" value="1"/>
</dbReference>
<keyword evidence="1" id="KW-0472">Membrane</keyword>
<proteinExistence type="predicted"/>
<feature type="transmembrane region" description="Helical" evidence="1">
    <location>
        <begin position="84"/>
        <end position="107"/>
    </location>
</feature>
<dbReference type="InterPro" id="IPR008407">
    <property type="entry name" value="Brnchd-chn_aa_trnsp_AzlD"/>
</dbReference>
<dbReference type="AlphaFoldDB" id="A0A1I5DSQ1"/>
<keyword evidence="3" id="KW-1185">Reference proteome</keyword>
<name>A0A1I5DSQ1_9RHOB</name>
<gene>
    <name evidence="2" type="ORF">SAMN04487859_11396</name>
</gene>
<reference evidence="3" key="1">
    <citation type="submission" date="2016-10" db="EMBL/GenBank/DDBJ databases">
        <authorList>
            <person name="Varghese N."/>
            <person name="Submissions S."/>
        </authorList>
    </citation>
    <scope>NUCLEOTIDE SEQUENCE [LARGE SCALE GENOMIC DNA]</scope>
    <source>
        <strain evidence="3">DSM 28463</strain>
    </source>
</reference>
<sequence>MIDKTSLWIVIILLGLGSFGLRFVFTGLIGDRPLPAWMLRHLRYTAVAVLPGLVAPLVVWPAATDGTLDAPRMAAALMTLAVGYFTRNVILAIVLGALTLYGGLALLG</sequence>
<organism evidence="2 3">
    <name type="scientific">Roseovarius lutimaris</name>
    <dbReference type="NCBI Taxonomy" id="1005928"/>
    <lineage>
        <taxon>Bacteria</taxon>
        <taxon>Pseudomonadati</taxon>
        <taxon>Pseudomonadota</taxon>
        <taxon>Alphaproteobacteria</taxon>
        <taxon>Rhodobacterales</taxon>
        <taxon>Roseobacteraceae</taxon>
        <taxon>Roseovarius</taxon>
    </lineage>
</organism>
<dbReference type="STRING" id="1005928.SAMN04487859_11396"/>
<evidence type="ECO:0000313" key="3">
    <source>
        <dbReference type="Proteomes" id="UP000198599"/>
    </source>
</evidence>
<evidence type="ECO:0000256" key="1">
    <source>
        <dbReference type="SAM" id="Phobius"/>
    </source>
</evidence>
<keyword evidence="1" id="KW-0812">Transmembrane</keyword>
<dbReference type="RefSeq" id="WP_092839338.1">
    <property type="nucleotide sequence ID" value="NZ_FOVP01000013.1"/>
</dbReference>
<keyword evidence="1" id="KW-1133">Transmembrane helix</keyword>
<feature type="transmembrane region" description="Helical" evidence="1">
    <location>
        <begin position="6"/>
        <end position="30"/>
    </location>
</feature>